<reference evidence="2" key="1">
    <citation type="journal article" date="2020" name="Stud. Mycol.">
        <title>101 Dothideomycetes genomes: a test case for predicting lifestyles and emergence of pathogens.</title>
        <authorList>
            <person name="Haridas S."/>
            <person name="Albert R."/>
            <person name="Binder M."/>
            <person name="Bloem J."/>
            <person name="Labutti K."/>
            <person name="Salamov A."/>
            <person name="Andreopoulos B."/>
            <person name="Baker S."/>
            <person name="Barry K."/>
            <person name="Bills G."/>
            <person name="Bluhm B."/>
            <person name="Cannon C."/>
            <person name="Castanera R."/>
            <person name="Culley D."/>
            <person name="Daum C."/>
            <person name="Ezra D."/>
            <person name="Gonzalez J."/>
            <person name="Henrissat B."/>
            <person name="Kuo A."/>
            <person name="Liang C."/>
            <person name="Lipzen A."/>
            <person name="Lutzoni F."/>
            <person name="Magnuson J."/>
            <person name="Mondo S."/>
            <person name="Nolan M."/>
            <person name="Ohm R."/>
            <person name="Pangilinan J."/>
            <person name="Park H.-J."/>
            <person name="Ramirez L."/>
            <person name="Alfaro M."/>
            <person name="Sun H."/>
            <person name="Tritt A."/>
            <person name="Yoshinaga Y."/>
            <person name="Zwiers L.-H."/>
            <person name="Turgeon B."/>
            <person name="Goodwin S."/>
            <person name="Spatafora J."/>
            <person name="Crous P."/>
            <person name="Grigoriev I."/>
        </authorList>
    </citation>
    <scope>NUCLEOTIDE SEQUENCE</scope>
    <source>
        <strain evidence="2">Tuck. ex Michener</strain>
    </source>
</reference>
<keyword evidence="3" id="KW-1185">Reference proteome</keyword>
<proteinExistence type="inferred from homology"/>
<keyword evidence="1" id="KW-0496">Mitochondrion</keyword>
<protein>
    <recommendedName>
        <fullName evidence="1">Altered inheritance of mitochondria protein 41</fullName>
    </recommendedName>
</protein>
<dbReference type="AlphaFoldDB" id="A0A6A6HG01"/>
<evidence type="ECO:0000313" key="3">
    <source>
        <dbReference type="Proteomes" id="UP000800092"/>
    </source>
</evidence>
<evidence type="ECO:0000256" key="1">
    <source>
        <dbReference type="RuleBase" id="RU365099"/>
    </source>
</evidence>
<accession>A0A6A6HG01</accession>
<dbReference type="PANTHER" id="PTHR28055:SF1">
    <property type="entry name" value="ALTERED INHERITANCE OF MITOCHONDRIA PROTEIN 41, MITOCHONDRIAL"/>
    <property type="match status" value="1"/>
</dbReference>
<dbReference type="InterPro" id="IPR003789">
    <property type="entry name" value="Asn/Gln_tRNA_amidoTrase-B-like"/>
</dbReference>
<name>A0A6A6HG01_VIRVR</name>
<comment type="similarity">
    <text evidence="1">Belongs to the AIM41 family.</text>
</comment>
<evidence type="ECO:0000313" key="2">
    <source>
        <dbReference type="EMBL" id="KAF2237044.1"/>
    </source>
</evidence>
<dbReference type="Proteomes" id="UP000800092">
    <property type="component" value="Unassembled WGS sequence"/>
</dbReference>
<dbReference type="InterPro" id="IPR019004">
    <property type="entry name" value="YqeY/Aim41"/>
</dbReference>
<dbReference type="GO" id="GO:0016884">
    <property type="term" value="F:carbon-nitrogen ligase activity, with glutamine as amido-N-donor"/>
    <property type="evidence" value="ECO:0007669"/>
    <property type="project" value="UniProtKB-UniRule"/>
</dbReference>
<gene>
    <name evidence="1" type="primary">AIM41</name>
    <name evidence="2" type="ORF">EV356DRAFT_497338</name>
</gene>
<sequence>MLYIGRLRLFRWSHVCQRCLYSASAAPPPAPPLLLKLRSDLKTAMKAKDANRLNVLRSLLAEVTNAAKTSSPVKSDMQLLSLLRKRAAASKAAASEFQDAGRADLKEKEEAQMSVLDGYIGGVQVVGEDEIKRVVRERIRQLQGDGIKLDLGNVVKVLLGPGGDFDGKPVERGYVAKEVKNALAPS</sequence>
<dbReference type="OrthoDB" id="538640at2759"/>
<dbReference type="Gene3D" id="1.10.1510.10">
    <property type="entry name" value="Uncharacterised protein YqeY/AIM41 PF09424, N-terminal domain"/>
    <property type="match status" value="1"/>
</dbReference>
<comment type="subcellular location">
    <subcellularLocation>
        <location evidence="1">Mitochondrion</location>
    </subcellularLocation>
</comment>
<dbReference type="Pfam" id="PF09424">
    <property type="entry name" value="YqeY"/>
    <property type="match status" value="1"/>
</dbReference>
<dbReference type="GO" id="GO:0005739">
    <property type="term" value="C:mitochondrion"/>
    <property type="evidence" value="ECO:0007669"/>
    <property type="project" value="UniProtKB-SubCell"/>
</dbReference>
<dbReference type="PANTHER" id="PTHR28055">
    <property type="entry name" value="ALTERED INHERITANCE OF MITOCHONDRIA PROTEIN 41, MITOCHONDRIAL"/>
    <property type="match status" value="1"/>
</dbReference>
<dbReference type="EMBL" id="ML991782">
    <property type="protein sequence ID" value="KAF2237044.1"/>
    <property type="molecule type" value="Genomic_DNA"/>
</dbReference>
<dbReference type="SUPFAM" id="SSF89095">
    <property type="entry name" value="GatB/YqeY motif"/>
    <property type="match status" value="1"/>
</dbReference>
<dbReference type="InterPro" id="IPR042184">
    <property type="entry name" value="YqeY/Aim41_N"/>
</dbReference>
<organism evidence="2 3">
    <name type="scientific">Viridothelium virens</name>
    <name type="common">Speckled blister lichen</name>
    <name type="synonym">Trypethelium virens</name>
    <dbReference type="NCBI Taxonomy" id="1048519"/>
    <lineage>
        <taxon>Eukaryota</taxon>
        <taxon>Fungi</taxon>
        <taxon>Dikarya</taxon>
        <taxon>Ascomycota</taxon>
        <taxon>Pezizomycotina</taxon>
        <taxon>Dothideomycetes</taxon>
        <taxon>Dothideomycetes incertae sedis</taxon>
        <taxon>Trypetheliales</taxon>
        <taxon>Trypetheliaceae</taxon>
        <taxon>Viridothelium</taxon>
    </lineage>
</organism>